<comment type="similarity">
    <text evidence="1">Belongs to the sigma-70 factor family. ECF subfamily.</text>
</comment>
<dbReference type="InterPro" id="IPR013324">
    <property type="entry name" value="RNA_pol_sigma_r3/r4-like"/>
</dbReference>
<dbReference type="OrthoDB" id="265863at2"/>
<dbReference type="InterPro" id="IPR039425">
    <property type="entry name" value="RNA_pol_sigma-70-like"/>
</dbReference>
<evidence type="ECO:0000256" key="1">
    <source>
        <dbReference type="ARBA" id="ARBA00010641"/>
    </source>
</evidence>
<dbReference type="Gene3D" id="1.10.1740.10">
    <property type="match status" value="1"/>
</dbReference>
<evidence type="ECO:0000256" key="2">
    <source>
        <dbReference type="ARBA" id="ARBA00023015"/>
    </source>
</evidence>
<dbReference type="SUPFAM" id="SSF88659">
    <property type="entry name" value="Sigma3 and sigma4 domains of RNA polymerase sigma factors"/>
    <property type="match status" value="1"/>
</dbReference>
<feature type="domain" description="RNA polymerase sigma-70 region 2" evidence="7">
    <location>
        <begin position="42"/>
        <end position="109"/>
    </location>
</feature>
<sequence>MTGGTPTTTTTSTTTGVPSADGTAEPVLAAVRRGAPGAWNRLLEQYRPLVRAVARRQGVSDSDSEDVAQLVWMRLLTGLPGIRDDEVLAAWLITTSRREAWAHRYRARREVPCEELVLPCPHDGADEPFDALDRRLALARLRRCVAVLPARERRLVQALTDPRELTYRQISRMLDMPVGAIGPVRQRALRRLRALLEAEDQPRSAAAEAC</sequence>
<feature type="domain" description="RNA polymerase sigma-70 region 4" evidence="8">
    <location>
        <begin position="146"/>
        <end position="194"/>
    </location>
</feature>
<proteinExistence type="inferred from homology"/>
<dbReference type="EMBL" id="PTJD01000005">
    <property type="protein sequence ID" value="PPK96146.1"/>
    <property type="molecule type" value="Genomic_DNA"/>
</dbReference>
<feature type="compositionally biased region" description="Low complexity" evidence="6">
    <location>
        <begin position="1"/>
        <end position="16"/>
    </location>
</feature>
<dbReference type="GO" id="GO:0006352">
    <property type="term" value="P:DNA-templated transcription initiation"/>
    <property type="evidence" value="ECO:0007669"/>
    <property type="project" value="InterPro"/>
</dbReference>
<keyword evidence="3" id="KW-0731">Sigma factor</keyword>
<evidence type="ECO:0000313" key="9">
    <source>
        <dbReference type="EMBL" id="PPK96146.1"/>
    </source>
</evidence>
<reference evidence="9 10" key="1">
    <citation type="submission" date="2018-02" db="EMBL/GenBank/DDBJ databases">
        <title>Genomic Encyclopedia of Archaeal and Bacterial Type Strains, Phase II (KMG-II): from individual species to whole genera.</title>
        <authorList>
            <person name="Goeker M."/>
        </authorList>
    </citation>
    <scope>NUCLEOTIDE SEQUENCE [LARGE SCALE GENOMIC DNA]</scope>
    <source>
        <strain evidence="9 10">DSM 22857</strain>
    </source>
</reference>
<dbReference type="AlphaFoldDB" id="A0A2S6IPX3"/>
<keyword evidence="10" id="KW-1185">Reference proteome</keyword>
<evidence type="ECO:0000256" key="3">
    <source>
        <dbReference type="ARBA" id="ARBA00023082"/>
    </source>
</evidence>
<dbReference type="InterPro" id="IPR007627">
    <property type="entry name" value="RNA_pol_sigma70_r2"/>
</dbReference>
<comment type="caution">
    <text evidence="9">The sequence shown here is derived from an EMBL/GenBank/DDBJ whole genome shotgun (WGS) entry which is preliminary data.</text>
</comment>
<protein>
    <submittedName>
        <fullName evidence="9">RNA polymerase sigma factor (Sigma-70 family)</fullName>
    </submittedName>
</protein>
<dbReference type="InterPro" id="IPR014284">
    <property type="entry name" value="RNA_pol_sigma-70_dom"/>
</dbReference>
<dbReference type="Pfam" id="PF04542">
    <property type="entry name" value="Sigma70_r2"/>
    <property type="match status" value="1"/>
</dbReference>
<evidence type="ECO:0000259" key="8">
    <source>
        <dbReference type="Pfam" id="PF04545"/>
    </source>
</evidence>
<dbReference type="Proteomes" id="UP000239485">
    <property type="component" value="Unassembled WGS sequence"/>
</dbReference>
<evidence type="ECO:0000256" key="5">
    <source>
        <dbReference type="ARBA" id="ARBA00023163"/>
    </source>
</evidence>
<keyword evidence="2" id="KW-0805">Transcription regulation</keyword>
<keyword evidence="5" id="KW-0804">Transcription</keyword>
<accession>A0A2S6IPX3</accession>
<dbReference type="SUPFAM" id="SSF88946">
    <property type="entry name" value="Sigma2 domain of RNA polymerase sigma factors"/>
    <property type="match status" value="1"/>
</dbReference>
<feature type="region of interest" description="Disordered" evidence="6">
    <location>
        <begin position="1"/>
        <end position="24"/>
    </location>
</feature>
<evidence type="ECO:0000259" key="7">
    <source>
        <dbReference type="Pfam" id="PF04542"/>
    </source>
</evidence>
<evidence type="ECO:0000256" key="4">
    <source>
        <dbReference type="ARBA" id="ARBA00023125"/>
    </source>
</evidence>
<dbReference type="PANTHER" id="PTHR43133">
    <property type="entry name" value="RNA POLYMERASE ECF-TYPE SIGMA FACTO"/>
    <property type="match status" value="1"/>
</dbReference>
<organism evidence="9 10">
    <name type="scientific">Kineococcus xinjiangensis</name>
    <dbReference type="NCBI Taxonomy" id="512762"/>
    <lineage>
        <taxon>Bacteria</taxon>
        <taxon>Bacillati</taxon>
        <taxon>Actinomycetota</taxon>
        <taxon>Actinomycetes</taxon>
        <taxon>Kineosporiales</taxon>
        <taxon>Kineosporiaceae</taxon>
        <taxon>Kineococcus</taxon>
    </lineage>
</organism>
<dbReference type="RefSeq" id="WP_104432507.1">
    <property type="nucleotide sequence ID" value="NZ_PTJD01000005.1"/>
</dbReference>
<gene>
    <name evidence="9" type="ORF">CLV92_105248</name>
</gene>
<evidence type="ECO:0000256" key="6">
    <source>
        <dbReference type="SAM" id="MobiDB-lite"/>
    </source>
</evidence>
<dbReference type="NCBIfam" id="TIGR02937">
    <property type="entry name" value="sigma70-ECF"/>
    <property type="match status" value="1"/>
</dbReference>
<dbReference type="InterPro" id="IPR036388">
    <property type="entry name" value="WH-like_DNA-bd_sf"/>
</dbReference>
<name>A0A2S6IPX3_9ACTN</name>
<dbReference type="InterPro" id="IPR007630">
    <property type="entry name" value="RNA_pol_sigma70_r4"/>
</dbReference>
<dbReference type="Gene3D" id="1.10.10.10">
    <property type="entry name" value="Winged helix-like DNA-binding domain superfamily/Winged helix DNA-binding domain"/>
    <property type="match status" value="1"/>
</dbReference>
<dbReference type="GO" id="GO:0016987">
    <property type="term" value="F:sigma factor activity"/>
    <property type="evidence" value="ECO:0007669"/>
    <property type="project" value="UniProtKB-KW"/>
</dbReference>
<dbReference type="GO" id="GO:0003677">
    <property type="term" value="F:DNA binding"/>
    <property type="evidence" value="ECO:0007669"/>
    <property type="project" value="UniProtKB-KW"/>
</dbReference>
<dbReference type="PANTHER" id="PTHR43133:SF8">
    <property type="entry name" value="RNA POLYMERASE SIGMA FACTOR HI_1459-RELATED"/>
    <property type="match status" value="1"/>
</dbReference>
<dbReference type="InterPro" id="IPR013325">
    <property type="entry name" value="RNA_pol_sigma_r2"/>
</dbReference>
<evidence type="ECO:0000313" key="10">
    <source>
        <dbReference type="Proteomes" id="UP000239485"/>
    </source>
</evidence>
<dbReference type="Pfam" id="PF04545">
    <property type="entry name" value="Sigma70_r4"/>
    <property type="match status" value="1"/>
</dbReference>
<keyword evidence="4" id="KW-0238">DNA-binding</keyword>